<evidence type="ECO:0000313" key="4">
    <source>
        <dbReference type="Proteomes" id="UP000663832"/>
    </source>
</evidence>
<dbReference type="InterPro" id="IPR040350">
    <property type="entry name" value="TMEM272"/>
</dbReference>
<organism evidence="3 4">
    <name type="scientific">Adineta steineri</name>
    <dbReference type="NCBI Taxonomy" id="433720"/>
    <lineage>
        <taxon>Eukaryota</taxon>
        <taxon>Metazoa</taxon>
        <taxon>Spiralia</taxon>
        <taxon>Gnathifera</taxon>
        <taxon>Rotifera</taxon>
        <taxon>Eurotatoria</taxon>
        <taxon>Bdelloidea</taxon>
        <taxon>Adinetida</taxon>
        <taxon>Adinetidae</taxon>
        <taxon>Adineta</taxon>
    </lineage>
</organism>
<evidence type="ECO:0000313" key="2">
    <source>
        <dbReference type="EMBL" id="CAF0784488.1"/>
    </source>
</evidence>
<feature type="transmembrane region" description="Helical" evidence="1">
    <location>
        <begin position="165"/>
        <end position="186"/>
    </location>
</feature>
<feature type="transmembrane region" description="Helical" evidence="1">
    <location>
        <begin position="78"/>
        <end position="102"/>
    </location>
</feature>
<sequence length="193" mass="21754">MDLNSIALDLNPFPTAEIQSPIRTETTDYSRILRRIAGINTSSIPCVVVCIAFDLIFTLITLVVGASNISACPIEHRIPIYLIVSSVVNLVSIFFTIVACILHRKEKDDNIIGFFCVISSAIIIIILQLFIFIWLILGTVWLFSIFNQVEYDPQLNSTNYCQSALYKYTMISIILQYIIPIVMCCCKNASIFQ</sequence>
<feature type="transmembrane region" description="Helical" evidence="1">
    <location>
        <begin position="114"/>
        <end position="145"/>
    </location>
</feature>
<keyword evidence="1" id="KW-0472">Membrane</keyword>
<reference evidence="3" key="1">
    <citation type="submission" date="2021-02" db="EMBL/GenBank/DDBJ databases">
        <authorList>
            <person name="Nowell W R."/>
        </authorList>
    </citation>
    <scope>NUCLEOTIDE SEQUENCE</scope>
</reference>
<dbReference type="EMBL" id="CAJNOM010000102">
    <property type="protein sequence ID" value="CAF1052302.1"/>
    <property type="molecule type" value="Genomic_DNA"/>
</dbReference>
<accession>A0A814KJS4</accession>
<dbReference type="PANTHER" id="PTHR33444">
    <property type="entry name" value="SI:DKEY-19B23.12-RELATED"/>
    <property type="match status" value="1"/>
</dbReference>
<keyword evidence="1" id="KW-0812">Transmembrane</keyword>
<proteinExistence type="predicted"/>
<evidence type="ECO:0000256" key="1">
    <source>
        <dbReference type="SAM" id="Phobius"/>
    </source>
</evidence>
<name>A0A814KJS4_9BILA</name>
<gene>
    <name evidence="2" type="ORF">BJG266_LOCUS4322</name>
    <name evidence="3" type="ORF">QVE165_LOCUS17686</name>
</gene>
<evidence type="ECO:0000313" key="3">
    <source>
        <dbReference type="EMBL" id="CAF1052302.1"/>
    </source>
</evidence>
<keyword evidence="1" id="KW-1133">Transmembrane helix</keyword>
<dbReference type="OrthoDB" id="6157510at2759"/>
<dbReference type="EMBL" id="CAJNOI010000010">
    <property type="protein sequence ID" value="CAF0784488.1"/>
    <property type="molecule type" value="Genomic_DNA"/>
</dbReference>
<keyword evidence="4" id="KW-1185">Reference proteome</keyword>
<feature type="transmembrane region" description="Helical" evidence="1">
    <location>
        <begin position="44"/>
        <end position="66"/>
    </location>
</feature>
<dbReference type="Proteomes" id="UP000663832">
    <property type="component" value="Unassembled WGS sequence"/>
</dbReference>
<comment type="caution">
    <text evidence="3">The sequence shown here is derived from an EMBL/GenBank/DDBJ whole genome shotgun (WGS) entry which is preliminary data.</text>
</comment>
<dbReference type="PANTHER" id="PTHR33444:SF7">
    <property type="entry name" value="TRANSMEMBRANE PROTEIN 272"/>
    <property type="match status" value="1"/>
</dbReference>
<dbReference type="AlphaFoldDB" id="A0A814KJS4"/>
<dbReference type="Proteomes" id="UP000663877">
    <property type="component" value="Unassembled WGS sequence"/>
</dbReference>
<protein>
    <submittedName>
        <fullName evidence="3">Uncharacterized protein</fullName>
    </submittedName>
</protein>